<dbReference type="Pfam" id="PF03106">
    <property type="entry name" value="WRKY"/>
    <property type="match status" value="1"/>
</dbReference>
<accession>A0ABD1UFD0</accession>
<evidence type="ECO:0000256" key="8">
    <source>
        <dbReference type="SAM" id="MobiDB-lite"/>
    </source>
</evidence>
<dbReference type="PANTHER" id="PTHR31429">
    <property type="entry name" value="WRKY TRANSCRIPTION FACTOR 36-RELATED"/>
    <property type="match status" value="1"/>
</dbReference>
<feature type="compositionally biased region" description="Basic and acidic residues" evidence="8">
    <location>
        <begin position="181"/>
        <end position="190"/>
    </location>
</feature>
<evidence type="ECO:0000256" key="1">
    <source>
        <dbReference type="ARBA" id="ARBA00004123"/>
    </source>
</evidence>
<feature type="region of interest" description="Disordered" evidence="8">
    <location>
        <begin position="482"/>
        <end position="502"/>
    </location>
</feature>
<keyword evidence="4" id="KW-0238">DNA-binding</keyword>
<evidence type="ECO:0000259" key="9">
    <source>
        <dbReference type="PROSITE" id="PS50811"/>
    </source>
</evidence>
<evidence type="ECO:0000256" key="5">
    <source>
        <dbReference type="ARBA" id="ARBA00023163"/>
    </source>
</evidence>
<keyword evidence="6" id="KW-0539">Nucleus</keyword>
<evidence type="ECO:0000313" key="10">
    <source>
        <dbReference type="EMBL" id="KAL2523720.1"/>
    </source>
</evidence>
<keyword evidence="5" id="KW-0804">Transcription</keyword>
<name>A0ABD1UFD0_9LAMI</name>
<feature type="domain" description="WRKY" evidence="9">
    <location>
        <begin position="274"/>
        <end position="340"/>
    </location>
</feature>
<feature type="region of interest" description="Disordered" evidence="8">
    <location>
        <begin position="180"/>
        <end position="262"/>
    </location>
</feature>
<evidence type="ECO:0000256" key="6">
    <source>
        <dbReference type="ARBA" id="ARBA00023242"/>
    </source>
</evidence>
<organism evidence="10 11">
    <name type="scientific">Abeliophyllum distichum</name>
    <dbReference type="NCBI Taxonomy" id="126358"/>
    <lineage>
        <taxon>Eukaryota</taxon>
        <taxon>Viridiplantae</taxon>
        <taxon>Streptophyta</taxon>
        <taxon>Embryophyta</taxon>
        <taxon>Tracheophyta</taxon>
        <taxon>Spermatophyta</taxon>
        <taxon>Magnoliopsida</taxon>
        <taxon>eudicotyledons</taxon>
        <taxon>Gunneridae</taxon>
        <taxon>Pentapetalae</taxon>
        <taxon>asterids</taxon>
        <taxon>lamiids</taxon>
        <taxon>Lamiales</taxon>
        <taxon>Oleaceae</taxon>
        <taxon>Forsythieae</taxon>
        <taxon>Abeliophyllum</taxon>
    </lineage>
</organism>
<dbReference type="PANTHER" id="PTHR31429:SF106">
    <property type="entry name" value="WRKY TRANSCRIPTION FACTOR 31-RELATED"/>
    <property type="match status" value="1"/>
</dbReference>
<proteinExistence type="inferred from homology"/>
<dbReference type="Proteomes" id="UP001604336">
    <property type="component" value="Unassembled WGS sequence"/>
</dbReference>
<dbReference type="SUPFAM" id="SSF118290">
    <property type="entry name" value="WRKY DNA-binding domain"/>
    <property type="match status" value="1"/>
</dbReference>
<reference evidence="11" key="1">
    <citation type="submission" date="2024-07" db="EMBL/GenBank/DDBJ databases">
        <title>Two chromosome-level genome assemblies of Korean endemic species Abeliophyllum distichum and Forsythia ovata (Oleaceae).</title>
        <authorList>
            <person name="Jang H."/>
        </authorList>
    </citation>
    <scope>NUCLEOTIDE SEQUENCE [LARGE SCALE GENOMIC DNA]</scope>
</reference>
<protein>
    <submittedName>
        <fullName evidence="10">WRKY transcription factor 42</fullName>
    </submittedName>
</protein>
<evidence type="ECO:0000256" key="4">
    <source>
        <dbReference type="ARBA" id="ARBA00023125"/>
    </source>
</evidence>
<dbReference type="InterPro" id="IPR036576">
    <property type="entry name" value="WRKY_dom_sf"/>
</dbReference>
<dbReference type="InterPro" id="IPR044810">
    <property type="entry name" value="WRKY_plant"/>
</dbReference>
<evidence type="ECO:0000313" key="11">
    <source>
        <dbReference type="Proteomes" id="UP001604336"/>
    </source>
</evidence>
<evidence type="ECO:0000256" key="2">
    <source>
        <dbReference type="ARBA" id="ARBA00023015"/>
    </source>
</evidence>
<dbReference type="PROSITE" id="PS50811">
    <property type="entry name" value="WRKY"/>
    <property type="match status" value="1"/>
</dbReference>
<keyword evidence="11" id="KW-1185">Reference proteome</keyword>
<dbReference type="Gene3D" id="2.20.25.80">
    <property type="entry name" value="WRKY domain"/>
    <property type="match status" value="1"/>
</dbReference>
<dbReference type="EMBL" id="JBFOLK010000003">
    <property type="protein sequence ID" value="KAL2523720.1"/>
    <property type="molecule type" value="Genomic_DNA"/>
</dbReference>
<evidence type="ECO:0000256" key="3">
    <source>
        <dbReference type="ARBA" id="ARBA00023054"/>
    </source>
</evidence>
<comment type="caution">
    <text evidence="10">The sequence shown here is derived from an EMBL/GenBank/DDBJ whole genome shotgun (WGS) entry which is preliminary data.</text>
</comment>
<gene>
    <name evidence="10" type="ORF">Adt_08774</name>
</gene>
<dbReference type="InterPro" id="IPR003657">
    <property type="entry name" value="WRKY_dom"/>
</dbReference>
<keyword evidence="2" id="KW-0805">Transcription regulation</keyword>
<comment type="subcellular location">
    <subcellularLocation>
        <location evidence="1">Nucleus</location>
    </subcellularLocation>
</comment>
<dbReference type="GO" id="GO:0005634">
    <property type="term" value="C:nucleus"/>
    <property type="evidence" value="ECO:0007669"/>
    <property type="project" value="UniProtKB-SubCell"/>
</dbReference>
<evidence type="ECO:0000256" key="7">
    <source>
        <dbReference type="ARBA" id="ARBA00061007"/>
    </source>
</evidence>
<feature type="compositionally biased region" description="Polar residues" evidence="8">
    <location>
        <begin position="199"/>
        <end position="209"/>
    </location>
</feature>
<comment type="similarity">
    <text evidence="7">Belongs to the WRKY group II-b family.</text>
</comment>
<dbReference type="SMART" id="SM00774">
    <property type="entry name" value="WRKY"/>
    <property type="match status" value="1"/>
</dbReference>
<dbReference type="AlphaFoldDB" id="A0ABD1UFD0"/>
<feature type="compositionally biased region" description="Low complexity" evidence="8">
    <location>
        <begin position="482"/>
        <end position="496"/>
    </location>
</feature>
<sequence length="502" mass="55108">MDGTREHDQTVIINSLDDQVFTVDHGVKRVINEMDFFSDKNFSKDASSTSGFKKESKFVDGVEQELHLNISTSLNLLTKNTTANNKSTVDDNASPGISNEFVALKSQLDRVYTENERLRAMLKQTNSKYYSLQMQITSLLQHQHNLKGESTGDQKIIDAVAQEEKQRFLVPRQYMDLGQHAIDDKDRTSHSDSVLLKGRNQNGSSSQQCIEEKSMANELQKNSHTKIEREKSPAEKNSQQWIPNKVPKFHSSQDLSQAAEATMKKARVSVRARSEAPMISDGCQWRKYGQKMAKGNPFPRAYYRCTMAVGCPVRKQVQRCVGDRSVLITTYEGNHNHPLPPAAMAMASTTSAAASMLLSGPMPSADGFMNPNGLARTILPYSANLASISASAPFPTVTLDLTNTPNLSQLQILQGQFTQDFGPGPQATAHSLYNHSRFLPRAFDASFPGTAAVASDPNFTAALAEALSSIIANLNPNIGIDSKNSPKNSSESNNGNINFAGK</sequence>
<dbReference type="GO" id="GO:0003677">
    <property type="term" value="F:DNA binding"/>
    <property type="evidence" value="ECO:0007669"/>
    <property type="project" value="UniProtKB-KW"/>
</dbReference>
<keyword evidence="3" id="KW-0175">Coiled coil</keyword>
<feature type="compositionally biased region" description="Basic and acidic residues" evidence="8">
    <location>
        <begin position="225"/>
        <end position="234"/>
    </location>
</feature>
<dbReference type="FunFam" id="2.20.25.80:FF:000002">
    <property type="entry name" value="probable WRKY transcription factor 31"/>
    <property type="match status" value="1"/>
</dbReference>